<feature type="compositionally biased region" description="Polar residues" evidence="2">
    <location>
        <begin position="203"/>
        <end position="214"/>
    </location>
</feature>
<feature type="domain" description="G-patch" evidence="4">
    <location>
        <begin position="698"/>
        <end position="744"/>
    </location>
</feature>
<evidence type="ECO:0000259" key="3">
    <source>
        <dbReference type="PROSITE" id="PS50137"/>
    </source>
</evidence>
<comment type="caution">
    <text evidence="5">The sequence shown here is derived from an EMBL/GenBank/DDBJ whole genome shotgun (WGS) entry which is preliminary data.</text>
</comment>
<feature type="region of interest" description="Disordered" evidence="2">
    <location>
        <begin position="21"/>
        <end position="138"/>
    </location>
</feature>
<evidence type="ECO:0000313" key="6">
    <source>
        <dbReference type="Proteomes" id="UP001249851"/>
    </source>
</evidence>
<feature type="domain" description="DRBM" evidence="3">
    <location>
        <begin position="798"/>
        <end position="868"/>
    </location>
</feature>
<dbReference type="PROSITE" id="PS50174">
    <property type="entry name" value="G_PATCH"/>
    <property type="match status" value="1"/>
</dbReference>
<dbReference type="InterPro" id="IPR014720">
    <property type="entry name" value="dsRBD_dom"/>
</dbReference>
<dbReference type="PROSITE" id="PS50137">
    <property type="entry name" value="DS_RBD"/>
    <property type="match status" value="1"/>
</dbReference>
<dbReference type="Gene3D" id="3.30.160.20">
    <property type="match status" value="1"/>
</dbReference>
<dbReference type="InterPro" id="IPR000467">
    <property type="entry name" value="G_patch_dom"/>
</dbReference>
<accession>A0AAD9QZX3</accession>
<feature type="region of interest" description="Disordered" evidence="2">
    <location>
        <begin position="403"/>
        <end position="451"/>
    </location>
</feature>
<dbReference type="EMBL" id="JARQWQ010000007">
    <property type="protein sequence ID" value="KAK2570536.1"/>
    <property type="molecule type" value="Genomic_DNA"/>
</dbReference>
<dbReference type="PANTHER" id="PTHR46528">
    <property type="entry name" value="PROTEIN SON"/>
    <property type="match status" value="1"/>
</dbReference>
<name>A0AAD9QZX3_ACRCE</name>
<dbReference type="PANTHER" id="PTHR46528:SF1">
    <property type="entry name" value="PROTEIN SON"/>
    <property type="match status" value="1"/>
</dbReference>
<dbReference type="GO" id="GO:0003723">
    <property type="term" value="F:RNA binding"/>
    <property type="evidence" value="ECO:0007669"/>
    <property type="project" value="UniProtKB-UniRule"/>
</dbReference>
<dbReference type="CDD" id="cd19870">
    <property type="entry name" value="DSRM_SON-like"/>
    <property type="match status" value="1"/>
</dbReference>
<protein>
    <submittedName>
        <fullName evidence="5">Protein SON</fullName>
    </submittedName>
</protein>
<dbReference type="GO" id="GO:0048024">
    <property type="term" value="P:regulation of mRNA splicing, via spliceosome"/>
    <property type="evidence" value="ECO:0007669"/>
    <property type="project" value="TreeGrafter"/>
</dbReference>
<evidence type="ECO:0000256" key="1">
    <source>
        <dbReference type="PROSITE-ProRule" id="PRU00266"/>
    </source>
</evidence>
<proteinExistence type="predicted"/>
<feature type="compositionally biased region" description="Low complexity" evidence="2">
    <location>
        <begin position="76"/>
        <end position="87"/>
    </location>
</feature>
<dbReference type="Proteomes" id="UP001249851">
    <property type="component" value="Unassembled WGS sequence"/>
</dbReference>
<feature type="compositionally biased region" description="Basic residues" evidence="2">
    <location>
        <begin position="45"/>
        <end position="75"/>
    </location>
</feature>
<reference evidence="5" key="1">
    <citation type="journal article" date="2023" name="G3 (Bethesda)">
        <title>Whole genome assembly and annotation of the endangered Caribbean coral Acropora cervicornis.</title>
        <authorList>
            <person name="Selwyn J.D."/>
            <person name="Vollmer S.V."/>
        </authorList>
    </citation>
    <scope>NUCLEOTIDE SEQUENCE</scope>
    <source>
        <strain evidence="5">K2</strain>
    </source>
</reference>
<dbReference type="Pfam" id="PF00035">
    <property type="entry name" value="dsrm"/>
    <property type="match status" value="1"/>
</dbReference>
<keyword evidence="6" id="KW-1185">Reference proteome</keyword>
<feature type="compositionally biased region" description="Basic and acidic residues" evidence="2">
    <location>
        <begin position="21"/>
        <end position="44"/>
    </location>
</feature>
<dbReference type="Pfam" id="PF01585">
    <property type="entry name" value="G-patch"/>
    <property type="match status" value="1"/>
</dbReference>
<dbReference type="SMART" id="SM00358">
    <property type="entry name" value="DSRM"/>
    <property type="match status" value="1"/>
</dbReference>
<sequence>MSFVSDELASVLKSVYMKEEIAKEDEGNSHSNVEKKENGEVCKEKRSRKHKHKKHSSKSKSREKKKHKRRKHKSRSSSASQSRSRSLSNERENSSKRPRRRSGSQSKSGSRSPEKNDDHDDVEHKKENFLEMTEKTKSVEVVEMGADTRGMVDSGFQEIAEGGATKVENQEGSDVTGGSFDAGAVTVSEQKNDVKCGKLLEGDSNTSNGKTNRSSSEEKVDDEKKRRASGSRIEQHHQMRSCQETQEKDNQGPSPGVEKPNESQDQAQSPDQGLAPETSHLRKDISQDHVPKHEIAEELFQNPDHVLVLTASHDPGHQGGGSPIQDQEEGLPFLGIIDGFHHILGKEEEVTLDIGPIQGLEGHAQEEVFQGGGSHVQDLCQGDEEEAGLSQDLGEDLILEADEKDLDPDPDPSLTQEGEDKCQFPETGKGVKLKSKSKEKTGLPDEVPPPAIHNVNTALVSKALNNPDKPVADSLSSQQVKVAKRAGGKTIAELTAFCKKLQEEKETDDNSNGKVDETEQEEAQPVTTHHPFLVKEKPDFTIPPVIFPVNMNKPSLPLVDSSKPLPQQFPVSCGSKHREKESGDNEVSVVEDVDGSVIQTQPQPEVFAQVPLEKFDISDLVAKRMEAQRRLQAEPNDIEALLMLQEVQMKMQNWCQSNVKPGQFTGELVKNLLPKEHLKGGFQAWAKKDMFHNLTPVSGGIGMKLLEKMGWKPGQVIGKRGEGCAEPIALTVKIDRKGLSAGKEKVAKKGTTARPKEIVPSNSRHRKTCLLMKPVELKPRNCRITLSEPEEGLCGGKHPVSALAEYCSKRKWPLPDYSLVFDQGPAHHKQFLFKVLVNGTEFQPAVVCGNKKQAKAQAAIFALKGLGLIPEDADISAL</sequence>
<feature type="compositionally biased region" description="Basic and acidic residues" evidence="2">
    <location>
        <begin position="279"/>
        <end position="290"/>
    </location>
</feature>
<dbReference type="InterPro" id="IPR032922">
    <property type="entry name" value="SON"/>
</dbReference>
<dbReference type="SMART" id="SM00443">
    <property type="entry name" value="G_patch"/>
    <property type="match status" value="1"/>
</dbReference>
<reference evidence="5" key="2">
    <citation type="journal article" date="2023" name="Science">
        <title>Genomic signatures of disease resistance in endangered staghorn corals.</title>
        <authorList>
            <person name="Vollmer S.V."/>
            <person name="Selwyn J.D."/>
            <person name="Despard B.A."/>
            <person name="Roesel C.L."/>
        </authorList>
    </citation>
    <scope>NUCLEOTIDE SEQUENCE</scope>
    <source>
        <strain evidence="5">K2</strain>
    </source>
</reference>
<feature type="compositionally biased region" description="Basic and acidic residues" evidence="2">
    <location>
        <begin position="112"/>
        <end position="138"/>
    </location>
</feature>
<keyword evidence="1" id="KW-0694">RNA-binding</keyword>
<evidence type="ECO:0000256" key="2">
    <source>
        <dbReference type="SAM" id="MobiDB-lite"/>
    </source>
</evidence>
<feature type="compositionally biased region" description="Basic and acidic residues" evidence="2">
    <location>
        <begin position="215"/>
        <end position="225"/>
    </location>
</feature>
<evidence type="ECO:0000259" key="4">
    <source>
        <dbReference type="PROSITE" id="PS50174"/>
    </source>
</evidence>
<feature type="compositionally biased region" description="Basic and acidic residues" evidence="2">
    <location>
        <begin position="190"/>
        <end position="201"/>
    </location>
</feature>
<feature type="region of interest" description="Disordered" evidence="2">
    <location>
        <begin position="162"/>
        <end position="290"/>
    </location>
</feature>
<organism evidence="5 6">
    <name type="scientific">Acropora cervicornis</name>
    <name type="common">Staghorn coral</name>
    <dbReference type="NCBI Taxonomy" id="6130"/>
    <lineage>
        <taxon>Eukaryota</taxon>
        <taxon>Metazoa</taxon>
        <taxon>Cnidaria</taxon>
        <taxon>Anthozoa</taxon>
        <taxon>Hexacorallia</taxon>
        <taxon>Scleractinia</taxon>
        <taxon>Astrocoeniina</taxon>
        <taxon>Acroporidae</taxon>
        <taxon>Acropora</taxon>
    </lineage>
</organism>
<dbReference type="AlphaFoldDB" id="A0AAD9QZX3"/>
<feature type="region of interest" description="Disordered" evidence="2">
    <location>
        <begin position="503"/>
        <end position="527"/>
    </location>
</feature>
<gene>
    <name evidence="5" type="ORF">P5673_004202</name>
</gene>
<dbReference type="SUPFAM" id="SSF54768">
    <property type="entry name" value="dsRNA-binding domain-like"/>
    <property type="match status" value="1"/>
</dbReference>
<evidence type="ECO:0000313" key="5">
    <source>
        <dbReference type="EMBL" id="KAK2570536.1"/>
    </source>
</evidence>
<dbReference type="GO" id="GO:0051726">
    <property type="term" value="P:regulation of cell cycle"/>
    <property type="evidence" value="ECO:0007669"/>
    <property type="project" value="InterPro"/>
</dbReference>